<feature type="compositionally biased region" description="Low complexity" evidence="2">
    <location>
        <begin position="132"/>
        <end position="148"/>
    </location>
</feature>
<feature type="domain" description="RRM" evidence="3">
    <location>
        <begin position="183"/>
        <end position="257"/>
    </location>
</feature>
<evidence type="ECO:0000313" key="4">
    <source>
        <dbReference type="EMBL" id="VDK85947.1"/>
    </source>
</evidence>
<feature type="compositionally biased region" description="Polar residues" evidence="2">
    <location>
        <begin position="627"/>
        <end position="640"/>
    </location>
</feature>
<dbReference type="STRING" id="42156.A0A3P6TL92"/>
<dbReference type="InterPro" id="IPR035979">
    <property type="entry name" value="RBD_domain_sf"/>
</dbReference>
<feature type="compositionally biased region" description="Low complexity" evidence="2">
    <location>
        <begin position="721"/>
        <end position="732"/>
    </location>
</feature>
<dbReference type="InterPro" id="IPR000504">
    <property type="entry name" value="RRM_dom"/>
</dbReference>
<feature type="region of interest" description="Disordered" evidence="2">
    <location>
        <begin position="116"/>
        <end position="162"/>
    </location>
</feature>
<dbReference type="SMART" id="SM00360">
    <property type="entry name" value="RRM"/>
    <property type="match status" value="1"/>
</dbReference>
<dbReference type="GO" id="GO:0003723">
    <property type="term" value="F:RNA binding"/>
    <property type="evidence" value="ECO:0007669"/>
    <property type="project" value="UniProtKB-UniRule"/>
</dbReference>
<proteinExistence type="predicted"/>
<evidence type="ECO:0000259" key="3">
    <source>
        <dbReference type="PROSITE" id="PS50102"/>
    </source>
</evidence>
<name>A0A3P6TL92_LITSI</name>
<feature type="compositionally biased region" description="Low complexity" evidence="2">
    <location>
        <begin position="609"/>
        <end position="621"/>
    </location>
</feature>
<evidence type="ECO:0000313" key="5">
    <source>
        <dbReference type="Proteomes" id="UP000277928"/>
    </source>
</evidence>
<evidence type="ECO:0000256" key="1">
    <source>
        <dbReference type="PROSITE-ProRule" id="PRU00176"/>
    </source>
</evidence>
<dbReference type="PROSITE" id="PS50102">
    <property type="entry name" value="RRM"/>
    <property type="match status" value="1"/>
</dbReference>
<feature type="region of interest" description="Disordered" evidence="2">
    <location>
        <begin position="55"/>
        <end position="87"/>
    </location>
</feature>
<feature type="compositionally biased region" description="Basic and acidic residues" evidence="2">
    <location>
        <begin position="395"/>
        <end position="411"/>
    </location>
</feature>
<evidence type="ECO:0000256" key="2">
    <source>
        <dbReference type="SAM" id="MobiDB-lite"/>
    </source>
</evidence>
<dbReference type="OrthoDB" id="1748655at2759"/>
<feature type="region of interest" description="Disordered" evidence="2">
    <location>
        <begin position="576"/>
        <end position="739"/>
    </location>
</feature>
<dbReference type="EMBL" id="UYRX01000752">
    <property type="protein sequence ID" value="VDK85947.1"/>
    <property type="molecule type" value="Genomic_DNA"/>
</dbReference>
<reference evidence="4 5" key="1">
    <citation type="submission" date="2018-08" db="EMBL/GenBank/DDBJ databases">
        <authorList>
            <person name="Laetsch R D."/>
            <person name="Stevens L."/>
            <person name="Kumar S."/>
            <person name="Blaxter L. M."/>
        </authorList>
    </citation>
    <scope>NUCLEOTIDE SEQUENCE [LARGE SCALE GENOMIC DNA]</scope>
</reference>
<dbReference type="OMA" id="MPKYIEP"/>
<feature type="region of interest" description="Disordered" evidence="2">
    <location>
        <begin position="257"/>
        <end position="344"/>
    </location>
</feature>
<organism evidence="4 5">
    <name type="scientific">Litomosoides sigmodontis</name>
    <name type="common">Filarial nematode worm</name>
    <dbReference type="NCBI Taxonomy" id="42156"/>
    <lineage>
        <taxon>Eukaryota</taxon>
        <taxon>Metazoa</taxon>
        <taxon>Ecdysozoa</taxon>
        <taxon>Nematoda</taxon>
        <taxon>Chromadorea</taxon>
        <taxon>Rhabditida</taxon>
        <taxon>Spirurina</taxon>
        <taxon>Spiruromorpha</taxon>
        <taxon>Filarioidea</taxon>
        <taxon>Onchocercidae</taxon>
        <taxon>Litomosoides</taxon>
    </lineage>
</organism>
<feature type="region of interest" description="Disordered" evidence="2">
    <location>
        <begin position="395"/>
        <end position="445"/>
    </location>
</feature>
<dbReference type="Gene3D" id="3.30.70.330">
    <property type="match status" value="1"/>
</dbReference>
<dbReference type="AlphaFoldDB" id="A0A3P6TL92"/>
<dbReference type="Proteomes" id="UP000277928">
    <property type="component" value="Unassembled WGS sequence"/>
</dbReference>
<sequence>MSTDVNCINGGNSEIHYQKQEPLTDGIESNVALTTTSSAVKSVVTEETDFLPEAAGINNAHPAGTLCSTSGPGSGNRNQKSKKRQNQKTFSLMDIFDMHKGIGSWADAAADTHATSYSPSTIQESSETKQVSNALQQGSASQQGGWNQHRNIDGDMRPSSLGLDRATHSRNVDLANLPDKPPFEVKVANINYKSSDSDLFHFFGGEGNVVNIRSEGQVGRRGIAVISLSSQELLVNALKLDSTELHGRSLRISLRDHQSRPAFGSGRISLQEQQPRQPFGSGNAGPNSAYGHYRNNGSFHEEGYSTLPHPRRGPPPVPYHAYNSDGRANRLHPQNYSSYRGRDNRRYDCDSRLFRHPKPGNNQFSPRLANRGCTSHVISPRPSLPVDFINHGVEMEHDTDKKGPGRIRTESTRSSTTDGTEKHERRKLQLQPRTKPLNSTAGDLPVRPTSIFGLAKPVDTYEKEKQAEERLRLENEALKAAEQRSRKSSERAVSVPASPLLIPGPVSLTTDSPLHNYHENCPQPVQEAVPEENCKSAEDVEKPRTTSTIPQSVANEEREMGQTEIPPVMTALASASQFPLQPSESTISITRRESFSNYPEMSDTRAPITLLRTRNTYNRTFTRSRDSASTQFPPNKVHNSSVRRGKSGLRRGGANSGDLGSNRDKHFIVSKEKADRSSGGSAMEPVVPNGPKQLENGPKSEQQSMSKDEKHDSITSVTTDKQSWQQHSSQQNSKKEKKKQVLKHLLVDWKLVDWKHSKHRGFYYHETTTTREVPKCTVEPKPFTFSSENKYAALLEADD</sequence>
<feature type="compositionally biased region" description="Polar residues" evidence="2">
    <location>
        <begin position="576"/>
        <end position="599"/>
    </location>
</feature>
<gene>
    <name evidence="4" type="ORF">NLS_LOCUS7379</name>
</gene>
<keyword evidence="5" id="KW-1185">Reference proteome</keyword>
<dbReference type="InterPro" id="IPR012677">
    <property type="entry name" value="Nucleotide-bd_a/b_plait_sf"/>
</dbReference>
<feature type="compositionally biased region" description="Polar residues" evidence="2">
    <location>
        <begin position="116"/>
        <end position="131"/>
    </location>
</feature>
<keyword evidence="1" id="KW-0694">RNA-binding</keyword>
<feature type="compositionally biased region" description="Basic and acidic residues" evidence="2">
    <location>
        <begin position="661"/>
        <end position="676"/>
    </location>
</feature>
<dbReference type="SUPFAM" id="SSF54928">
    <property type="entry name" value="RNA-binding domain, RBD"/>
    <property type="match status" value="1"/>
</dbReference>
<accession>A0A3P6TL92</accession>
<protein>
    <recommendedName>
        <fullName evidence="3">RRM domain-containing protein</fullName>
    </recommendedName>
</protein>